<keyword evidence="3" id="KW-1185">Reference proteome</keyword>
<accession>A0ABD4TI81</accession>
<dbReference type="RefSeq" id="WP_255331443.1">
    <property type="nucleotide sequence ID" value="NZ_VOTZ01000001.1"/>
</dbReference>
<dbReference type="EMBL" id="VOTZ01000001">
    <property type="protein sequence ID" value="MCQ1537535.1"/>
    <property type="molecule type" value="Genomic_DNA"/>
</dbReference>
<dbReference type="AlphaFoldDB" id="A0ABD4TI81"/>
<dbReference type="InterPro" id="IPR036504">
    <property type="entry name" value="CGI121/TPRKB_sf"/>
</dbReference>
<dbReference type="Pfam" id="PF08617">
    <property type="entry name" value="CGI-121"/>
    <property type="match status" value="1"/>
</dbReference>
<dbReference type="PIRSF" id="PIRSF022062">
    <property type="entry name" value="UCP022062"/>
    <property type="match status" value="1"/>
</dbReference>
<organism evidence="2 3">
    <name type="scientific">Methanocalculus taiwanensis</name>
    <dbReference type="NCBI Taxonomy" id="106207"/>
    <lineage>
        <taxon>Archaea</taxon>
        <taxon>Methanobacteriati</taxon>
        <taxon>Methanobacteriota</taxon>
        <taxon>Stenosarchaea group</taxon>
        <taxon>Methanomicrobia</taxon>
        <taxon>Methanomicrobiales</taxon>
        <taxon>Methanocalculaceae</taxon>
        <taxon>Methanocalculus</taxon>
    </lineage>
</organism>
<dbReference type="NCBIfam" id="NF011465">
    <property type="entry name" value="PRK14886.1-1"/>
    <property type="match status" value="1"/>
</dbReference>
<dbReference type="Proteomes" id="UP001524383">
    <property type="component" value="Unassembled WGS sequence"/>
</dbReference>
<dbReference type="InterPro" id="IPR013926">
    <property type="entry name" value="CGI121/TPRKB"/>
</dbReference>
<comment type="caution">
    <text evidence="2">The sequence shown here is derived from an EMBL/GenBank/DDBJ whole genome shotgun (WGS) entry which is preliminary data.</text>
</comment>
<name>A0ABD4TI81_9EURY</name>
<proteinExistence type="inferred from homology"/>
<dbReference type="Gene3D" id="3.30.2380.10">
    <property type="entry name" value="CGI121/TPRKB"/>
    <property type="match status" value="1"/>
</dbReference>
<comment type="similarity">
    <text evidence="1">Belongs to the CGI121/TPRKB family.</text>
</comment>
<dbReference type="InterPro" id="IPR016799">
    <property type="entry name" value="UCP022062"/>
</dbReference>
<sequence length="195" mass="21773">MDKQERDLMGMDTKRTKIGEEEALSTSCRDFSVSMGRMEIRSVPDLLSTIRDIAGQSRTRIVCLNAEMMAGRRHAEEAIRQAIRAEKEGTMTARSLEMEVMLYASGQRQTSLAMRFGLHEGVMPAWIGIIPNSTIAWDLLQSLATPVPDEEGIPESRIPVLQELFGITDAEIKTVGKERIADLVIERTALLNILK</sequence>
<reference evidence="2 3" key="1">
    <citation type="submission" date="2019-08" db="EMBL/GenBank/DDBJ databases">
        <authorList>
            <person name="Chen S.-C."/>
            <person name="Lai M.-C."/>
            <person name="You Y.-T."/>
        </authorList>
    </citation>
    <scope>NUCLEOTIDE SEQUENCE [LARGE SCALE GENOMIC DNA]</scope>
    <source>
        <strain evidence="2 3">P2F9704a</strain>
    </source>
</reference>
<dbReference type="SUPFAM" id="SSF143870">
    <property type="entry name" value="PF0523-like"/>
    <property type="match status" value="1"/>
</dbReference>
<evidence type="ECO:0000313" key="3">
    <source>
        <dbReference type="Proteomes" id="UP001524383"/>
    </source>
</evidence>
<gene>
    <name evidence="2" type="ORF">FTO68_00805</name>
</gene>
<evidence type="ECO:0000313" key="2">
    <source>
        <dbReference type="EMBL" id="MCQ1537535.1"/>
    </source>
</evidence>
<evidence type="ECO:0000256" key="1">
    <source>
        <dbReference type="ARBA" id="ARBA00005546"/>
    </source>
</evidence>
<protein>
    <submittedName>
        <fullName evidence="2">Uncharacterized protein</fullName>
    </submittedName>
</protein>